<dbReference type="Gene3D" id="2.60.40.10">
    <property type="entry name" value="Immunoglobulins"/>
    <property type="match status" value="1"/>
</dbReference>
<dbReference type="EMBL" id="JAHDVG010000467">
    <property type="protein sequence ID" value="KAH1182177.1"/>
    <property type="molecule type" value="Genomic_DNA"/>
</dbReference>
<dbReference type="SMART" id="SM00409">
    <property type="entry name" value="IG"/>
    <property type="match status" value="1"/>
</dbReference>
<dbReference type="InterPro" id="IPR003599">
    <property type="entry name" value="Ig_sub"/>
</dbReference>
<evidence type="ECO:0000256" key="2">
    <source>
        <dbReference type="SAM" id="MobiDB-lite"/>
    </source>
</evidence>
<proteinExistence type="predicted"/>
<evidence type="ECO:0000256" key="3">
    <source>
        <dbReference type="SAM" id="Phobius"/>
    </source>
</evidence>
<dbReference type="InterPro" id="IPR013783">
    <property type="entry name" value="Ig-like_fold"/>
</dbReference>
<dbReference type="PROSITE" id="PS50835">
    <property type="entry name" value="IG_LIKE"/>
    <property type="match status" value="1"/>
</dbReference>
<comment type="caution">
    <text evidence="5">The sequence shown here is derived from an EMBL/GenBank/DDBJ whole genome shotgun (WGS) entry which is preliminary data.</text>
</comment>
<keyword evidence="3" id="KW-0472">Membrane</keyword>
<dbReference type="Proteomes" id="UP000827986">
    <property type="component" value="Unassembled WGS sequence"/>
</dbReference>
<evidence type="ECO:0000313" key="5">
    <source>
        <dbReference type="EMBL" id="KAH1182177.1"/>
    </source>
</evidence>
<dbReference type="InterPro" id="IPR007110">
    <property type="entry name" value="Ig-like_dom"/>
</dbReference>
<sequence length="261" mass="28183">MQIQGECDERWIWSTRSQAMNVTGSFTVTDPPPQPVLELDPPSGVVSEGLSLLITCAVSRDASEGRFHFYKDGVKIVPGDMGSEISTTEPGTGSMNVSVLSIPQAGPNNTGEFTCGYEKNVSGRWIPSPRSRAVNVTVNVTGTASHYTRDVLLTTGGILFLVGAIAALICYCRRKKRVPKPQKSTEGSEPRVCARNLHPAHDNQGSKARVPGAEQVEQNSEVTYALMEFPALEAQATQPKNKAKPAEAEHVLYSEAVTMHT</sequence>
<dbReference type="InterPro" id="IPR013151">
    <property type="entry name" value="Immunoglobulin_dom"/>
</dbReference>
<evidence type="ECO:0000313" key="6">
    <source>
        <dbReference type="Proteomes" id="UP000827986"/>
    </source>
</evidence>
<evidence type="ECO:0000256" key="1">
    <source>
        <dbReference type="ARBA" id="ARBA00023319"/>
    </source>
</evidence>
<feature type="region of interest" description="Disordered" evidence="2">
    <location>
        <begin position="179"/>
        <end position="215"/>
    </location>
</feature>
<dbReference type="AlphaFoldDB" id="A0A9D3XM31"/>
<keyword evidence="1" id="KW-0393">Immunoglobulin domain</keyword>
<name>A0A9D3XM31_9SAUR</name>
<dbReference type="SUPFAM" id="SSF48726">
    <property type="entry name" value="Immunoglobulin"/>
    <property type="match status" value="1"/>
</dbReference>
<feature type="domain" description="Ig-like" evidence="4">
    <location>
        <begin position="35"/>
        <end position="115"/>
    </location>
</feature>
<gene>
    <name evidence="5" type="ORF">KIL84_009931</name>
</gene>
<organism evidence="5 6">
    <name type="scientific">Mauremys mutica</name>
    <name type="common">yellowpond turtle</name>
    <dbReference type="NCBI Taxonomy" id="74926"/>
    <lineage>
        <taxon>Eukaryota</taxon>
        <taxon>Metazoa</taxon>
        <taxon>Chordata</taxon>
        <taxon>Craniata</taxon>
        <taxon>Vertebrata</taxon>
        <taxon>Euteleostomi</taxon>
        <taxon>Archelosauria</taxon>
        <taxon>Testudinata</taxon>
        <taxon>Testudines</taxon>
        <taxon>Cryptodira</taxon>
        <taxon>Durocryptodira</taxon>
        <taxon>Testudinoidea</taxon>
        <taxon>Geoemydidae</taxon>
        <taxon>Geoemydinae</taxon>
        <taxon>Mauremys</taxon>
    </lineage>
</organism>
<accession>A0A9D3XM31</accession>
<keyword evidence="3" id="KW-1133">Transmembrane helix</keyword>
<reference evidence="5" key="1">
    <citation type="submission" date="2021-09" db="EMBL/GenBank/DDBJ databases">
        <title>The genome of Mauremys mutica provides insights into the evolution of semi-aquatic lifestyle.</title>
        <authorList>
            <person name="Gong S."/>
            <person name="Gao Y."/>
        </authorList>
    </citation>
    <scope>NUCLEOTIDE SEQUENCE</scope>
    <source>
        <strain evidence="5">MM-2020</strain>
        <tissue evidence="5">Muscle</tissue>
    </source>
</reference>
<dbReference type="Pfam" id="PF00047">
    <property type="entry name" value="ig"/>
    <property type="match status" value="1"/>
</dbReference>
<dbReference type="InterPro" id="IPR036179">
    <property type="entry name" value="Ig-like_dom_sf"/>
</dbReference>
<keyword evidence="6" id="KW-1185">Reference proteome</keyword>
<protein>
    <recommendedName>
        <fullName evidence="4">Ig-like domain-containing protein</fullName>
    </recommendedName>
</protein>
<keyword evidence="3" id="KW-0812">Transmembrane</keyword>
<evidence type="ECO:0000259" key="4">
    <source>
        <dbReference type="PROSITE" id="PS50835"/>
    </source>
</evidence>
<feature type="transmembrane region" description="Helical" evidence="3">
    <location>
        <begin position="151"/>
        <end position="172"/>
    </location>
</feature>